<dbReference type="PANTHER" id="PTHR42770">
    <property type="entry name" value="AMINO ACID TRANSPORTER-RELATED"/>
    <property type="match status" value="1"/>
</dbReference>
<accession>A0A6J6KG02</accession>
<keyword evidence="3" id="KW-1003">Cell membrane</keyword>
<dbReference type="AlphaFoldDB" id="A0A6J6KG02"/>
<keyword evidence="5 7" id="KW-1133">Transmembrane helix</keyword>
<feature type="transmembrane region" description="Helical" evidence="7">
    <location>
        <begin position="242"/>
        <end position="264"/>
    </location>
</feature>
<evidence type="ECO:0000313" key="8">
    <source>
        <dbReference type="EMBL" id="CAB4641312.1"/>
    </source>
</evidence>
<dbReference type="EMBL" id="CAEZWI010000020">
    <property type="protein sequence ID" value="CAB4647403.1"/>
    <property type="molecule type" value="Genomic_DNA"/>
</dbReference>
<proteinExistence type="predicted"/>
<keyword evidence="2" id="KW-0813">Transport</keyword>
<keyword evidence="6 7" id="KW-0472">Membrane</keyword>
<gene>
    <name evidence="8" type="ORF">UFOPK2171_00093</name>
    <name evidence="9" type="ORF">UFOPK2237_00292</name>
</gene>
<sequence>MSQSVNRQQTALAVEQEKKLVKSLRRSDIVLFIVAAVIALDTIGTIASGGLENLFWGAFMVLTFMIPFSMIFAETGGAFPQEGGPYQWVKFAYGRLTAGITSVLYWITNPIWLGGTLVLVANEAFNAYVFDLSTNATLDWIFKLAFVWIAILLAIVSLKTGKIFVNVGAWAKLIVLMSLVGTTVIYGFKNGFQGLDLGGLAPSLGGFLAVAPVLAFAYVGFEAPNAASEEMFDPAKDTAPAIRRGATIAMLAYLLPVLAILLVIPADQVAGVDSFMGAVATVFAGVFGSAANTLLSITALLFVYALLNQGSSWMIATDRIQAMAAADGTFFGGYFGEFNEKLGTPLRVNILSGVMSTVFVVAATLLVEGDAAVLFSVVLFCAISTLLVSYLAIIPALMKLKRIYPDVPRSYKVPGGSRGFHILGSLVMAYIVIGSIVALFPGTLETTLGMEYDYADIWGTTQGAVLGFTLGTFVIVVLIGVAGYLGAGKVRKNLAD</sequence>
<dbReference type="PANTHER" id="PTHR42770:SF15">
    <property type="entry name" value="GLUTAMATE_GAMMA-AMINOBUTYRATE ANTIPORTER-RELATED"/>
    <property type="match status" value="1"/>
</dbReference>
<protein>
    <submittedName>
        <fullName evidence="9">Unannotated protein</fullName>
    </submittedName>
</protein>
<keyword evidence="4 7" id="KW-0812">Transmembrane</keyword>
<feature type="transmembrane region" description="Helical" evidence="7">
    <location>
        <begin position="348"/>
        <end position="367"/>
    </location>
</feature>
<evidence type="ECO:0000313" key="9">
    <source>
        <dbReference type="EMBL" id="CAB4647403.1"/>
    </source>
</evidence>
<dbReference type="GO" id="GO:0022857">
    <property type="term" value="F:transmembrane transporter activity"/>
    <property type="evidence" value="ECO:0007669"/>
    <property type="project" value="InterPro"/>
</dbReference>
<evidence type="ECO:0000256" key="6">
    <source>
        <dbReference type="ARBA" id="ARBA00023136"/>
    </source>
</evidence>
<dbReference type="EMBL" id="CAEZWD010000004">
    <property type="protein sequence ID" value="CAB4641312.1"/>
    <property type="molecule type" value="Genomic_DNA"/>
</dbReference>
<feature type="transmembrane region" description="Helical" evidence="7">
    <location>
        <begin position="29"/>
        <end position="48"/>
    </location>
</feature>
<evidence type="ECO:0000256" key="3">
    <source>
        <dbReference type="ARBA" id="ARBA00022475"/>
    </source>
</evidence>
<reference evidence="9" key="1">
    <citation type="submission" date="2020-05" db="EMBL/GenBank/DDBJ databases">
        <authorList>
            <person name="Chiriac C."/>
            <person name="Salcher M."/>
            <person name="Ghai R."/>
            <person name="Kavagutti S V."/>
        </authorList>
    </citation>
    <scope>NUCLEOTIDE SEQUENCE</scope>
</reference>
<feature type="transmembrane region" description="Helical" evidence="7">
    <location>
        <begin position="140"/>
        <end position="158"/>
    </location>
</feature>
<dbReference type="PIRSF" id="PIRSF006060">
    <property type="entry name" value="AA_transporter"/>
    <property type="match status" value="1"/>
</dbReference>
<feature type="transmembrane region" description="Helical" evidence="7">
    <location>
        <begin position="170"/>
        <end position="188"/>
    </location>
</feature>
<feature type="transmembrane region" description="Helical" evidence="7">
    <location>
        <begin position="419"/>
        <end position="444"/>
    </location>
</feature>
<dbReference type="Gene3D" id="1.20.1740.10">
    <property type="entry name" value="Amino acid/polyamine transporter I"/>
    <property type="match status" value="1"/>
</dbReference>
<dbReference type="InterPro" id="IPR050367">
    <property type="entry name" value="APC_superfamily"/>
</dbReference>
<evidence type="ECO:0000256" key="2">
    <source>
        <dbReference type="ARBA" id="ARBA00022448"/>
    </source>
</evidence>
<feature type="transmembrane region" description="Helical" evidence="7">
    <location>
        <begin position="276"/>
        <end position="307"/>
    </location>
</feature>
<dbReference type="GO" id="GO:0005886">
    <property type="term" value="C:plasma membrane"/>
    <property type="evidence" value="ECO:0007669"/>
    <property type="project" value="UniProtKB-SubCell"/>
</dbReference>
<feature type="transmembrane region" description="Helical" evidence="7">
    <location>
        <begin position="464"/>
        <end position="487"/>
    </location>
</feature>
<dbReference type="Pfam" id="PF13520">
    <property type="entry name" value="AA_permease_2"/>
    <property type="match status" value="1"/>
</dbReference>
<dbReference type="InterPro" id="IPR002293">
    <property type="entry name" value="AA/rel_permease1"/>
</dbReference>
<evidence type="ECO:0000256" key="5">
    <source>
        <dbReference type="ARBA" id="ARBA00022989"/>
    </source>
</evidence>
<feature type="transmembrane region" description="Helical" evidence="7">
    <location>
        <begin position="54"/>
        <end position="73"/>
    </location>
</feature>
<name>A0A6J6KG02_9ZZZZ</name>
<evidence type="ECO:0000256" key="4">
    <source>
        <dbReference type="ARBA" id="ARBA00022692"/>
    </source>
</evidence>
<evidence type="ECO:0000256" key="7">
    <source>
        <dbReference type="SAM" id="Phobius"/>
    </source>
</evidence>
<organism evidence="9">
    <name type="scientific">freshwater metagenome</name>
    <dbReference type="NCBI Taxonomy" id="449393"/>
    <lineage>
        <taxon>unclassified sequences</taxon>
        <taxon>metagenomes</taxon>
        <taxon>ecological metagenomes</taxon>
    </lineage>
</organism>
<evidence type="ECO:0000256" key="1">
    <source>
        <dbReference type="ARBA" id="ARBA00004651"/>
    </source>
</evidence>
<feature type="transmembrane region" description="Helical" evidence="7">
    <location>
        <begin position="373"/>
        <end position="398"/>
    </location>
</feature>
<feature type="transmembrane region" description="Helical" evidence="7">
    <location>
        <begin position="200"/>
        <end position="221"/>
    </location>
</feature>
<feature type="transmembrane region" description="Helical" evidence="7">
    <location>
        <begin position="93"/>
        <end position="120"/>
    </location>
</feature>
<comment type="subcellular location">
    <subcellularLocation>
        <location evidence="1">Cell membrane</location>
        <topology evidence="1">Multi-pass membrane protein</topology>
    </subcellularLocation>
</comment>